<reference evidence="4 5" key="1">
    <citation type="submission" date="2017-05" db="EMBL/GenBank/DDBJ databases">
        <title>Complete and WGS of Bordetella genogroups.</title>
        <authorList>
            <person name="Spilker T."/>
            <person name="Lipuma J."/>
        </authorList>
    </citation>
    <scope>NUCLEOTIDE SEQUENCE [LARGE SCALE GENOMIC DNA]</scope>
    <source>
        <strain evidence="4 5">AU9795</strain>
    </source>
</reference>
<evidence type="ECO:0000313" key="4">
    <source>
        <dbReference type="EMBL" id="OZI65741.1"/>
    </source>
</evidence>
<dbReference type="GO" id="GO:0016810">
    <property type="term" value="F:hydrolase activity, acting on carbon-nitrogen (but not peptide) bonds"/>
    <property type="evidence" value="ECO:0007669"/>
    <property type="project" value="InterPro"/>
</dbReference>
<sequence length="289" mass="32209">MAETPVPRNAPNVPVLMYHHVTPAGGMIAATPDVFEAQIAALAAAGYQSLTCAQFEAYLQGAPVPEKSVLITFDDGYLNNWVYAHPVLARYGMRAVIFLITGWIGDGPVRAHAGPNVTVPATPDHDECKRLIAAGRADDVMLRWSEIEAMRAAGTFEFHSHTHTHTRWDKQCAGDREAKCRHIAEELAASRATLTARLGEVSSHLCWPQGYFDADYVAAAEAAGFRHLYTTDPFGQNAPGTDPQHIYRFAVRNRAAGWLNRRIWLSRHPVIGPYFHAWKAWRKRSRNRK</sequence>
<dbReference type="EMBL" id="NEVR01000002">
    <property type="protein sequence ID" value="OZI65741.1"/>
    <property type="molecule type" value="Genomic_DNA"/>
</dbReference>
<protein>
    <recommendedName>
        <fullName evidence="2">NodB homology domain-containing protein</fullName>
    </recommendedName>
</protein>
<keyword evidence="5" id="KW-1185">Reference proteome</keyword>
<dbReference type="PROSITE" id="PS51677">
    <property type="entry name" value="NODB"/>
    <property type="match status" value="1"/>
</dbReference>
<dbReference type="AlphaFoldDB" id="A0A261SQ30"/>
<proteinExistence type="predicted"/>
<dbReference type="InterPro" id="IPR002509">
    <property type="entry name" value="NODB_dom"/>
</dbReference>
<dbReference type="CDD" id="cd10969">
    <property type="entry name" value="CE4_Ecf1_like_5s"/>
    <property type="match status" value="1"/>
</dbReference>
<comment type="caution">
    <text evidence="3">The sequence shown here is derived from an EMBL/GenBank/DDBJ whole genome shotgun (WGS) entry which is preliminary data.</text>
</comment>
<organism evidence="3 6">
    <name type="scientific">Bordetella genomosp. 1</name>
    <dbReference type="NCBI Taxonomy" id="1395607"/>
    <lineage>
        <taxon>Bacteria</taxon>
        <taxon>Pseudomonadati</taxon>
        <taxon>Pseudomonadota</taxon>
        <taxon>Betaproteobacteria</taxon>
        <taxon>Burkholderiales</taxon>
        <taxon>Alcaligenaceae</taxon>
        <taxon>Bordetella</taxon>
    </lineage>
</organism>
<dbReference type="PANTHER" id="PTHR34216">
    <property type="match status" value="1"/>
</dbReference>
<gene>
    <name evidence="4" type="ORF">CAL27_12060</name>
    <name evidence="3" type="ORF">CEG14_08360</name>
</gene>
<dbReference type="InterPro" id="IPR051398">
    <property type="entry name" value="Polysacch_Deacetylase"/>
</dbReference>
<name>A0A261SQ30_9BORD</name>
<accession>A0A261SQ30</accession>
<reference evidence="3 6" key="2">
    <citation type="submission" date="2017-05" db="EMBL/GenBank/DDBJ databases">
        <title>Complete and WGS of Bordetella genogroups.</title>
        <authorList>
            <person name="Spilker T."/>
            <person name="LiPuma J."/>
        </authorList>
    </citation>
    <scope>NUCLEOTIDE SEQUENCE [LARGE SCALE GENOMIC DNA]</scope>
    <source>
        <strain evidence="3 6">AU17610</strain>
    </source>
</reference>
<dbReference type="Proteomes" id="UP000217005">
    <property type="component" value="Unassembled WGS sequence"/>
</dbReference>
<evidence type="ECO:0000313" key="3">
    <source>
        <dbReference type="EMBL" id="OZI39514.1"/>
    </source>
</evidence>
<feature type="domain" description="NodB homology" evidence="2">
    <location>
        <begin position="67"/>
        <end position="289"/>
    </location>
</feature>
<dbReference type="OrthoDB" id="9814639at2"/>
<evidence type="ECO:0000313" key="5">
    <source>
        <dbReference type="Proteomes" id="UP000216354"/>
    </source>
</evidence>
<dbReference type="Pfam" id="PF01522">
    <property type="entry name" value="Polysacc_deac_1"/>
    <property type="match status" value="1"/>
</dbReference>
<evidence type="ECO:0000256" key="1">
    <source>
        <dbReference type="ARBA" id="ARBA00022729"/>
    </source>
</evidence>
<dbReference type="Proteomes" id="UP000216354">
    <property type="component" value="Unassembled WGS sequence"/>
</dbReference>
<dbReference type="Gene3D" id="3.20.20.370">
    <property type="entry name" value="Glycoside hydrolase/deacetylase"/>
    <property type="match status" value="1"/>
</dbReference>
<keyword evidence="1" id="KW-0732">Signal</keyword>
<dbReference type="EMBL" id="NEVL01000002">
    <property type="protein sequence ID" value="OZI39514.1"/>
    <property type="molecule type" value="Genomic_DNA"/>
</dbReference>
<evidence type="ECO:0000313" key="6">
    <source>
        <dbReference type="Proteomes" id="UP000217005"/>
    </source>
</evidence>
<dbReference type="InterPro" id="IPR011330">
    <property type="entry name" value="Glyco_hydro/deAcase_b/a-brl"/>
</dbReference>
<evidence type="ECO:0000259" key="2">
    <source>
        <dbReference type="PROSITE" id="PS51677"/>
    </source>
</evidence>
<dbReference type="RefSeq" id="WP_094825881.1">
    <property type="nucleotide sequence ID" value="NZ_NEVL01000002.1"/>
</dbReference>
<dbReference type="GO" id="GO:0005975">
    <property type="term" value="P:carbohydrate metabolic process"/>
    <property type="evidence" value="ECO:0007669"/>
    <property type="project" value="InterPro"/>
</dbReference>
<dbReference type="SUPFAM" id="SSF88713">
    <property type="entry name" value="Glycoside hydrolase/deacetylase"/>
    <property type="match status" value="1"/>
</dbReference>
<dbReference type="PANTHER" id="PTHR34216:SF13">
    <property type="entry name" value="XYLANASE_CHITIN DEACETYLASE"/>
    <property type="match status" value="1"/>
</dbReference>